<dbReference type="RefSeq" id="WP_382210425.1">
    <property type="nucleotide sequence ID" value="NZ_JBHSZH010000005.1"/>
</dbReference>
<evidence type="ECO:0000313" key="4">
    <source>
        <dbReference type="Proteomes" id="UP001596407"/>
    </source>
</evidence>
<reference evidence="3 4" key="1">
    <citation type="journal article" date="2019" name="Int. J. Syst. Evol. Microbiol.">
        <title>The Global Catalogue of Microorganisms (GCM) 10K type strain sequencing project: providing services to taxonomists for standard genome sequencing and annotation.</title>
        <authorList>
            <consortium name="The Broad Institute Genomics Platform"/>
            <consortium name="The Broad Institute Genome Sequencing Center for Infectious Disease"/>
            <person name="Wu L."/>
            <person name="Ma J."/>
        </authorList>
    </citation>
    <scope>NUCLEOTIDE SEQUENCE [LARGE SCALE GENOMIC DNA]</scope>
    <source>
        <strain evidence="3 4">DT72</strain>
    </source>
</reference>
<dbReference type="SUPFAM" id="SSF53756">
    <property type="entry name" value="UDP-Glycosyltransferase/glycogen phosphorylase"/>
    <property type="match status" value="1"/>
</dbReference>
<name>A0ABD5WMN2_9EURY</name>
<dbReference type="EC" id="2.4.-.-" evidence="3"/>
<comment type="caution">
    <text evidence="3">The sequence shown here is derived from an EMBL/GenBank/DDBJ whole genome shotgun (WGS) entry which is preliminary data.</text>
</comment>
<protein>
    <submittedName>
        <fullName evidence="3">Glycosyltransferase</fullName>
        <ecNumber evidence="3">2.4.-.-</ecNumber>
    </submittedName>
</protein>
<gene>
    <name evidence="3" type="ORF">ACFQJ6_16200</name>
</gene>
<keyword evidence="1 3" id="KW-0808">Transferase</keyword>
<keyword evidence="3" id="KW-0328">Glycosyltransferase</keyword>
<keyword evidence="4" id="KW-1185">Reference proteome</keyword>
<dbReference type="InterPro" id="IPR001296">
    <property type="entry name" value="Glyco_trans_1"/>
</dbReference>
<organism evidence="3 4">
    <name type="scientific">Halorussus caseinilyticus</name>
    <dbReference type="NCBI Taxonomy" id="3034025"/>
    <lineage>
        <taxon>Archaea</taxon>
        <taxon>Methanobacteriati</taxon>
        <taxon>Methanobacteriota</taxon>
        <taxon>Stenosarchaea group</taxon>
        <taxon>Halobacteria</taxon>
        <taxon>Halobacteriales</taxon>
        <taxon>Haladaptataceae</taxon>
        <taxon>Halorussus</taxon>
    </lineage>
</organism>
<dbReference type="EMBL" id="JBHSZH010000005">
    <property type="protein sequence ID" value="MFC7081423.1"/>
    <property type="molecule type" value="Genomic_DNA"/>
</dbReference>
<dbReference type="Proteomes" id="UP001596407">
    <property type="component" value="Unassembled WGS sequence"/>
</dbReference>
<sequence>MFYFPTFHEGFGLPVLEAMAAECGVVTSDAYAVPEVAGDAAVLADPRDVDEHLAEIRRLLDDDDARRELGRAATERAREFSWETAAAETEGVYRDVSVTFNRSRSRR</sequence>
<evidence type="ECO:0000259" key="2">
    <source>
        <dbReference type="Pfam" id="PF00534"/>
    </source>
</evidence>
<accession>A0ABD5WMN2</accession>
<dbReference type="Gene3D" id="3.40.50.2000">
    <property type="entry name" value="Glycogen Phosphorylase B"/>
    <property type="match status" value="2"/>
</dbReference>
<dbReference type="PANTHER" id="PTHR46401:SF2">
    <property type="entry name" value="GLYCOSYLTRANSFERASE WBBK-RELATED"/>
    <property type="match status" value="1"/>
</dbReference>
<dbReference type="AlphaFoldDB" id="A0ABD5WMN2"/>
<dbReference type="GO" id="GO:0016757">
    <property type="term" value="F:glycosyltransferase activity"/>
    <property type="evidence" value="ECO:0007669"/>
    <property type="project" value="UniProtKB-KW"/>
</dbReference>
<evidence type="ECO:0000313" key="3">
    <source>
        <dbReference type="EMBL" id="MFC7081423.1"/>
    </source>
</evidence>
<dbReference type="Pfam" id="PF00534">
    <property type="entry name" value="Glycos_transf_1"/>
    <property type="match status" value="1"/>
</dbReference>
<dbReference type="PANTHER" id="PTHR46401">
    <property type="entry name" value="GLYCOSYLTRANSFERASE WBBK-RELATED"/>
    <property type="match status" value="1"/>
</dbReference>
<feature type="domain" description="Glycosyl transferase family 1" evidence="2">
    <location>
        <begin position="2"/>
        <end position="75"/>
    </location>
</feature>
<evidence type="ECO:0000256" key="1">
    <source>
        <dbReference type="ARBA" id="ARBA00022679"/>
    </source>
</evidence>
<proteinExistence type="predicted"/>